<protein>
    <recommendedName>
        <fullName evidence="1">GIY-YIG domain-containing protein</fullName>
    </recommendedName>
</protein>
<reference evidence="3" key="1">
    <citation type="submission" date="2017-09" db="EMBL/GenBank/DDBJ databases">
        <title>Depth-based differentiation of microbial function through sediment-hosted aquifers and enrichment of novel symbionts in the deep terrestrial subsurface.</title>
        <authorList>
            <person name="Probst A.J."/>
            <person name="Ladd B."/>
            <person name="Jarett J.K."/>
            <person name="Geller-Mcgrath D.E."/>
            <person name="Sieber C.M.K."/>
            <person name="Emerson J.B."/>
            <person name="Anantharaman K."/>
            <person name="Thomas B.C."/>
            <person name="Malmstrom R."/>
            <person name="Stieglmeier M."/>
            <person name="Klingl A."/>
            <person name="Woyke T."/>
            <person name="Ryan C.M."/>
            <person name="Banfield J.F."/>
        </authorList>
    </citation>
    <scope>NUCLEOTIDE SEQUENCE [LARGE SCALE GENOMIC DNA]</scope>
</reference>
<dbReference type="SUPFAM" id="SSF82771">
    <property type="entry name" value="GIY-YIG endonuclease"/>
    <property type="match status" value="1"/>
</dbReference>
<name>A0A2M7AW04_9BACT</name>
<dbReference type="Proteomes" id="UP000228775">
    <property type="component" value="Unassembled WGS sequence"/>
</dbReference>
<dbReference type="PROSITE" id="PS50164">
    <property type="entry name" value="GIY_YIG"/>
    <property type="match status" value="1"/>
</dbReference>
<dbReference type="EMBL" id="PEVY01000088">
    <property type="protein sequence ID" value="PIU74798.1"/>
    <property type="molecule type" value="Genomic_DNA"/>
</dbReference>
<sequence length="77" mass="9251">MYYVYILLCKDSKPYVDCSSDLQERIERHKKGQVPATKKRLPINLVNYIAFSDKYKTFNFEKYLKYSSGRAFVKKHF</sequence>
<dbReference type="InterPro" id="IPR035901">
    <property type="entry name" value="GIY-YIG_endonuc_sf"/>
</dbReference>
<dbReference type="InterPro" id="IPR000305">
    <property type="entry name" value="GIY-YIG_endonuc"/>
</dbReference>
<proteinExistence type="predicted"/>
<comment type="caution">
    <text evidence="2">The sequence shown here is derived from an EMBL/GenBank/DDBJ whole genome shotgun (WGS) entry which is preliminary data.</text>
</comment>
<gene>
    <name evidence="2" type="ORF">COS76_04250</name>
</gene>
<dbReference type="Gene3D" id="3.40.1440.10">
    <property type="entry name" value="GIY-YIG endonuclease"/>
    <property type="match status" value="1"/>
</dbReference>
<dbReference type="AlphaFoldDB" id="A0A2M7AW04"/>
<accession>A0A2M7AW04</accession>
<dbReference type="Pfam" id="PF01541">
    <property type="entry name" value="GIY-YIG"/>
    <property type="match status" value="1"/>
</dbReference>
<feature type="domain" description="GIY-YIG" evidence="1">
    <location>
        <begin position="1"/>
        <end position="74"/>
    </location>
</feature>
<evidence type="ECO:0000259" key="1">
    <source>
        <dbReference type="PROSITE" id="PS50164"/>
    </source>
</evidence>
<evidence type="ECO:0000313" key="2">
    <source>
        <dbReference type="EMBL" id="PIU74798.1"/>
    </source>
</evidence>
<organism evidence="2 3">
    <name type="scientific">Candidatus Portnoybacteria bacterium CG06_land_8_20_14_3_00_39_12</name>
    <dbReference type="NCBI Taxonomy" id="1974809"/>
    <lineage>
        <taxon>Bacteria</taxon>
        <taxon>Candidatus Portnoyibacteriota</taxon>
    </lineage>
</organism>
<evidence type="ECO:0000313" key="3">
    <source>
        <dbReference type="Proteomes" id="UP000228775"/>
    </source>
</evidence>